<proteinExistence type="predicted"/>
<gene>
    <name evidence="2" type="ORF">BDN70DRAFT_881455</name>
</gene>
<dbReference type="AlphaFoldDB" id="A0A9P6CSF2"/>
<dbReference type="Pfam" id="PF06985">
    <property type="entry name" value="HET"/>
    <property type="match status" value="1"/>
</dbReference>
<feature type="domain" description="Heterokaryon incompatibility" evidence="1">
    <location>
        <begin position="195"/>
        <end position="348"/>
    </location>
</feature>
<evidence type="ECO:0000313" key="3">
    <source>
        <dbReference type="Proteomes" id="UP000807469"/>
    </source>
</evidence>
<dbReference type="EMBL" id="MU155268">
    <property type="protein sequence ID" value="KAF9477232.1"/>
    <property type="molecule type" value="Genomic_DNA"/>
</dbReference>
<comment type="caution">
    <text evidence="2">The sequence shown here is derived from an EMBL/GenBank/DDBJ whole genome shotgun (WGS) entry which is preliminary data.</text>
</comment>
<reference evidence="2" key="1">
    <citation type="submission" date="2020-11" db="EMBL/GenBank/DDBJ databases">
        <authorList>
            <consortium name="DOE Joint Genome Institute"/>
            <person name="Ahrendt S."/>
            <person name="Riley R."/>
            <person name="Andreopoulos W."/>
            <person name="Labutti K."/>
            <person name="Pangilinan J."/>
            <person name="Ruiz-Duenas F.J."/>
            <person name="Barrasa J.M."/>
            <person name="Sanchez-Garcia M."/>
            <person name="Camarero S."/>
            <person name="Miyauchi S."/>
            <person name="Serrano A."/>
            <person name="Linde D."/>
            <person name="Babiker R."/>
            <person name="Drula E."/>
            <person name="Ayuso-Fernandez I."/>
            <person name="Pacheco R."/>
            <person name="Padilla G."/>
            <person name="Ferreira P."/>
            <person name="Barriuso J."/>
            <person name="Kellner H."/>
            <person name="Castanera R."/>
            <person name="Alfaro M."/>
            <person name="Ramirez L."/>
            <person name="Pisabarro A.G."/>
            <person name="Kuo A."/>
            <person name="Tritt A."/>
            <person name="Lipzen A."/>
            <person name="He G."/>
            <person name="Yan M."/>
            <person name="Ng V."/>
            <person name="Cullen D."/>
            <person name="Martin F."/>
            <person name="Rosso M.-N."/>
            <person name="Henrissat B."/>
            <person name="Hibbett D."/>
            <person name="Martinez A.T."/>
            <person name="Grigoriev I.V."/>
        </authorList>
    </citation>
    <scope>NUCLEOTIDE SEQUENCE</scope>
    <source>
        <strain evidence="2">CIRM-BRFM 674</strain>
    </source>
</reference>
<sequence length="698" mass="79465">MSSWTILDQLAVPVRKSSQENQDCVSSSPLVCAACRADPFSYEAFREAVTDSYCYTTTWAQIFQSIENESCSWCRIIGRTRDGMPGERFPHVDGEIVDVKFQISNFEDGKERNGRITIYLNGSKEAIYCIHPNDDIVQEVRYVDYAKVLERLKQCSNHRHCPPIRETFLPTRIIDCSNPSKPRLVETHRQITGHYCALSYVWGGEQKQKTTKSNISTYIHEGINVALPQTIADAVLVTAKLGIRYLWVDALCIIQDSSEDKDSELGIMAHIYRDAYLTICASSAFRADHGFLPNERAPDVLPFYYADKLKPPARMVAKYDIPRPQRGVTNNLVILNSPLDDRAWCLQESRLSPRKLTFRPPYALYKCPSFYGLDISLPPRFRSHNPAADKDHFLFDTNKDRGTDVASTDEFRGDLLDRWQMLLLDYSQRKMTVPSDKFVALGSIAETYQAILDDQYVAGLWKRNLLRDLLWAVRPPQGPDDSHLPRPVVYRAPTWSWAAVDGRLTRSPQPPALGGCYEAEIVACEVTPKISSYPFGEITSGKLTLRAKIYPLMRDGSKCVFGEHRGTNADNALGRGPTAWHWTFPSGNCLEPKTGAESKQEVAATLFDSLEGTEQDCPREFFIVILWAAKNWQGLRDWMQGLLVLRDADGEGERYRRVGKLDLWFNVREPGWLEGMHEYDIQWPEWFDDLPSTTITLI</sequence>
<dbReference type="PANTHER" id="PTHR33112:SF16">
    <property type="entry name" value="HETEROKARYON INCOMPATIBILITY DOMAIN-CONTAINING PROTEIN"/>
    <property type="match status" value="1"/>
</dbReference>
<protein>
    <submittedName>
        <fullName evidence="2">HET-domain-containing protein</fullName>
    </submittedName>
</protein>
<name>A0A9P6CSF2_9AGAR</name>
<evidence type="ECO:0000259" key="1">
    <source>
        <dbReference type="Pfam" id="PF06985"/>
    </source>
</evidence>
<dbReference type="PANTHER" id="PTHR33112">
    <property type="entry name" value="DOMAIN PROTEIN, PUTATIVE-RELATED"/>
    <property type="match status" value="1"/>
</dbReference>
<dbReference type="InterPro" id="IPR010730">
    <property type="entry name" value="HET"/>
</dbReference>
<dbReference type="Proteomes" id="UP000807469">
    <property type="component" value="Unassembled WGS sequence"/>
</dbReference>
<accession>A0A9P6CSF2</accession>
<keyword evidence="3" id="KW-1185">Reference proteome</keyword>
<evidence type="ECO:0000313" key="2">
    <source>
        <dbReference type="EMBL" id="KAF9477232.1"/>
    </source>
</evidence>
<organism evidence="2 3">
    <name type="scientific">Pholiota conissans</name>
    <dbReference type="NCBI Taxonomy" id="109636"/>
    <lineage>
        <taxon>Eukaryota</taxon>
        <taxon>Fungi</taxon>
        <taxon>Dikarya</taxon>
        <taxon>Basidiomycota</taxon>
        <taxon>Agaricomycotina</taxon>
        <taxon>Agaricomycetes</taxon>
        <taxon>Agaricomycetidae</taxon>
        <taxon>Agaricales</taxon>
        <taxon>Agaricineae</taxon>
        <taxon>Strophariaceae</taxon>
        <taxon>Pholiota</taxon>
    </lineage>
</organism>
<dbReference type="OrthoDB" id="5125733at2759"/>